<proteinExistence type="predicted"/>
<evidence type="ECO:0000256" key="5">
    <source>
        <dbReference type="ARBA" id="ARBA00023242"/>
    </source>
</evidence>
<protein>
    <recommendedName>
        <fullName evidence="7">Xylanolytic transcriptional activator regulatory domain-containing protein</fullName>
    </recommendedName>
</protein>
<keyword evidence="2" id="KW-0805">Transcription regulation</keyword>
<dbReference type="GO" id="GO:0000981">
    <property type="term" value="F:DNA-binding transcription factor activity, RNA polymerase II-specific"/>
    <property type="evidence" value="ECO:0007669"/>
    <property type="project" value="TreeGrafter"/>
</dbReference>
<gene>
    <name evidence="8" type="ORF">BT96DRAFT_397932</name>
</gene>
<dbReference type="AlphaFoldDB" id="A0A6A4HZP0"/>
<feature type="region of interest" description="Disordered" evidence="6">
    <location>
        <begin position="1"/>
        <end position="31"/>
    </location>
</feature>
<dbReference type="GO" id="GO:0006351">
    <property type="term" value="P:DNA-templated transcription"/>
    <property type="evidence" value="ECO:0007669"/>
    <property type="project" value="InterPro"/>
</dbReference>
<dbReference type="Pfam" id="PF04082">
    <property type="entry name" value="Fungal_trans"/>
    <property type="match status" value="1"/>
</dbReference>
<reference evidence="8" key="1">
    <citation type="journal article" date="2019" name="Environ. Microbiol.">
        <title>Fungal ecological strategies reflected in gene transcription - a case study of two litter decomposers.</title>
        <authorList>
            <person name="Barbi F."/>
            <person name="Kohler A."/>
            <person name="Barry K."/>
            <person name="Baskaran P."/>
            <person name="Daum C."/>
            <person name="Fauchery L."/>
            <person name="Ihrmark K."/>
            <person name="Kuo A."/>
            <person name="LaButti K."/>
            <person name="Lipzen A."/>
            <person name="Morin E."/>
            <person name="Grigoriev I.V."/>
            <person name="Henrissat B."/>
            <person name="Lindahl B."/>
            <person name="Martin F."/>
        </authorList>
    </citation>
    <scope>NUCLEOTIDE SEQUENCE</scope>
    <source>
        <strain evidence="8">JB14</strain>
    </source>
</reference>
<organism evidence="8 9">
    <name type="scientific">Gymnopus androsaceus JB14</name>
    <dbReference type="NCBI Taxonomy" id="1447944"/>
    <lineage>
        <taxon>Eukaryota</taxon>
        <taxon>Fungi</taxon>
        <taxon>Dikarya</taxon>
        <taxon>Basidiomycota</taxon>
        <taxon>Agaricomycotina</taxon>
        <taxon>Agaricomycetes</taxon>
        <taxon>Agaricomycetidae</taxon>
        <taxon>Agaricales</taxon>
        <taxon>Marasmiineae</taxon>
        <taxon>Omphalotaceae</taxon>
        <taxon>Gymnopus</taxon>
    </lineage>
</organism>
<name>A0A6A4HZP0_9AGAR</name>
<dbReference type="OrthoDB" id="2595934at2759"/>
<evidence type="ECO:0000256" key="6">
    <source>
        <dbReference type="SAM" id="MobiDB-lite"/>
    </source>
</evidence>
<comment type="subcellular location">
    <subcellularLocation>
        <location evidence="1">Nucleus</location>
    </subcellularLocation>
</comment>
<dbReference type="PANTHER" id="PTHR31845:SF17">
    <property type="entry name" value="ZN(II)2CYS6 TRANSCRIPTION FACTOR (EUROFUNG)"/>
    <property type="match status" value="1"/>
</dbReference>
<evidence type="ECO:0000256" key="4">
    <source>
        <dbReference type="ARBA" id="ARBA00023163"/>
    </source>
</evidence>
<keyword evidence="4" id="KW-0804">Transcription</keyword>
<dbReference type="InterPro" id="IPR051089">
    <property type="entry name" value="prtT"/>
</dbReference>
<keyword evidence="9" id="KW-1185">Reference proteome</keyword>
<dbReference type="GO" id="GO:0000976">
    <property type="term" value="F:transcription cis-regulatory region binding"/>
    <property type="evidence" value="ECO:0007669"/>
    <property type="project" value="TreeGrafter"/>
</dbReference>
<dbReference type="InterPro" id="IPR007219">
    <property type="entry name" value="XnlR_reg_dom"/>
</dbReference>
<dbReference type="Proteomes" id="UP000799118">
    <property type="component" value="Unassembled WGS sequence"/>
</dbReference>
<accession>A0A6A4HZP0</accession>
<dbReference type="GO" id="GO:0008270">
    <property type="term" value="F:zinc ion binding"/>
    <property type="evidence" value="ECO:0007669"/>
    <property type="project" value="InterPro"/>
</dbReference>
<evidence type="ECO:0000256" key="3">
    <source>
        <dbReference type="ARBA" id="ARBA00023125"/>
    </source>
</evidence>
<dbReference type="PANTHER" id="PTHR31845">
    <property type="entry name" value="FINGER DOMAIN PROTEIN, PUTATIVE-RELATED"/>
    <property type="match status" value="1"/>
</dbReference>
<sequence>MDRSLFEVSRPVVKESSPQSGTNGSWPGHDRNLEIMLPDYSGTPTPANAPGGSNASLPIDLFPNKPQLLWDFIRVPQGALDWTAPLEAMQELMKQTVSSKPHPFQPPPPVPNDSLDNILSSDQILHLSSIFEQNYLPWLNFTPIRDIHSPFLDLVYCTIASRHLDEATRSVVAPRLQALTTDSVAKMIFQSRRSETLESIQCLLILSLWAPVCGTEEDFRDGRLLVASAVSMAHNMRLNEACQLAASLRGRRANGEEVAEHEMFDAVNKTRLWIALTNAESLLCTGSGRNPLSKRTASYLTIFPLASNLPSDRASGRDLRLRLLAELFDITEAGIAIRLKSLSEANVNIWYEGFVHVLANMGRVARILLPLAVVADFDIFYFKTLNILVRTCRLLILYQASITAREYFIRSGSDNPFWFREVRPHGQNILISWGKEALAVSESVLVILLEIDVGLLGTSPDYMFNMIAFAASYIIGSKFLVMHSLGIELPGSSEKLLSKCISRLYRMLFLIRFSCREMRNVDIWDGSIMGE</sequence>
<keyword evidence="5" id="KW-0539">Nucleus</keyword>
<evidence type="ECO:0000259" key="7">
    <source>
        <dbReference type="Pfam" id="PF04082"/>
    </source>
</evidence>
<feature type="domain" description="Xylanolytic transcriptional activator regulatory" evidence="7">
    <location>
        <begin position="124"/>
        <end position="243"/>
    </location>
</feature>
<evidence type="ECO:0000256" key="2">
    <source>
        <dbReference type="ARBA" id="ARBA00023015"/>
    </source>
</evidence>
<dbReference type="CDD" id="cd12148">
    <property type="entry name" value="fungal_TF_MHR"/>
    <property type="match status" value="1"/>
</dbReference>
<keyword evidence="3" id="KW-0238">DNA-binding</keyword>
<evidence type="ECO:0000256" key="1">
    <source>
        <dbReference type="ARBA" id="ARBA00004123"/>
    </source>
</evidence>
<dbReference type="GO" id="GO:0005634">
    <property type="term" value="C:nucleus"/>
    <property type="evidence" value="ECO:0007669"/>
    <property type="project" value="UniProtKB-SubCell"/>
</dbReference>
<evidence type="ECO:0000313" key="9">
    <source>
        <dbReference type="Proteomes" id="UP000799118"/>
    </source>
</evidence>
<feature type="compositionally biased region" description="Polar residues" evidence="6">
    <location>
        <begin position="16"/>
        <end position="25"/>
    </location>
</feature>
<dbReference type="EMBL" id="ML769413">
    <property type="protein sequence ID" value="KAE9404892.1"/>
    <property type="molecule type" value="Genomic_DNA"/>
</dbReference>
<evidence type="ECO:0000313" key="8">
    <source>
        <dbReference type="EMBL" id="KAE9404892.1"/>
    </source>
</evidence>